<evidence type="ECO:0000313" key="6">
    <source>
        <dbReference type="EMBL" id="GGW78962.1"/>
    </source>
</evidence>
<dbReference type="GO" id="GO:0003677">
    <property type="term" value="F:DNA binding"/>
    <property type="evidence" value="ECO:0007669"/>
    <property type="project" value="UniProtKB-KW"/>
</dbReference>
<dbReference type="PANTHER" id="PTHR30136:SF39">
    <property type="entry name" value="TRANSCRIPTIONAL REGULATORY PROTEIN"/>
    <property type="match status" value="1"/>
</dbReference>
<evidence type="ECO:0000259" key="5">
    <source>
        <dbReference type="PROSITE" id="PS51078"/>
    </source>
</evidence>
<organism evidence="6 7">
    <name type="scientific">Advenella faeciporci</name>
    <dbReference type="NCBI Taxonomy" id="797535"/>
    <lineage>
        <taxon>Bacteria</taxon>
        <taxon>Pseudomonadati</taxon>
        <taxon>Pseudomonadota</taxon>
        <taxon>Betaproteobacteria</taxon>
        <taxon>Burkholderiales</taxon>
        <taxon>Alcaligenaceae</taxon>
    </lineage>
</organism>
<dbReference type="GO" id="GO:0045892">
    <property type="term" value="P:negative regulation of DNA-templated transcription"/>
    <property type="evidence" value="ECO:0007669"/>
    <property type="project" value="TreeGrafter"/>
</dbReference>
<dbReference type="InterPro" id="IPR029016">
    <property type="entry name" value="GAF-like_dom_sf"/>
</dbReference>
<dbReference type="PROSITE" id="PS51077">
    <property type="entry name" value="HTH_ICLR"/>
    <property type="match status" value="1"/>
</dbReference>
<evidence type="ECO:0000256" key="1">
    <source>
        <dbReference type="ARBA" id="ARBA00023015"/>
    </source>
</evidence>
<evidence type="ECO:0000313" key="7">
    <source>
        <dbReference type="Proteomes" id="UP000608345"/>
    </source>
</evidence>
<dbReference type="SUPFAM" id="SSF55781">
    <property type="entry name" value="GAF domain-like"/>
    <property type="match status" value="1"/>
</dbReference>
<reference evidence="6" key="2">
    <citation type="submission" date="2020-09" db="EMBL/GenBank/DDBJ databases">
        <authorList>
            <person name="Sun Q."/>
            <person name="Kim S."/>
        </authorList>
    </citation>
    <scope>NUCLEOTIDE SEQUENCE</scope>
    <source>
        <strain evidence="6">KCTC 23732</strain>
    </source>
</reference>
<dbReference type="SUPFAM" id="SSF46785">
    <property type="entry name" value="Winged helix' DNA-binding domain"/>
    <property type="match status" value="1"/>
</dbReference>
<dbReference type="PROSITE" id="PS51078">
    <property type="entry name" value="ICLR_ED"/>
    <property type="match status" value="1"/>
</dbReference>
<feature type="domain" description="HTH iclR-type" evidence="4">
    <location>
        <begin position="13"/>
        <end position="76"/>
    </location>
</feature>
<protein>
    <submittedName>
        <fullName evidence="6">Transcriptional regulator</fullName>
    </submittedName>
</protein>
<dbReference type="Gene3D" id="3.30.450.40">
    <property type="match status" value="1"/>
</dbReference>
<keyword evidence="2" id="KW-0238">DNA-binding</keyword>
<dbReference type="InterPro" id="IPR050707">
    <property type="entry name" value="HTH_MetabolicPath_Reg"/>
</dbReference>
<evidence type="ECO:0000256" key="3">
    <source>
        <dbReference type="ARBA" id="ARBA00023163"/>
    </source>
</evidence>
<feature type="domain" description="IclR-ED" evidence="5">
    <location>
        <begin position="77"/>
        <end position="262"/>
    </location>
</feature>
<evidence type="ECO:0000259" key="4">
    <source>
        <dbReference type="PROSITE" id="PS51077"/>
    </source>
</evidence>
<dbReference type="SMART" id="SM00346">
    <property type="entry name" value="HTH_ICLR"/>
    <property type="match status" value="1"/>
</dbReference>
<dbReference type="PANTHER" id="PTHR30136">
    <property type="entry name" value="HELIX-TURN-HELIX TRANSCRIPTIONAL REGULATOR, ICLR FAMILY"/>
    <property type="match status" value="1"/>
</dbReference>
<dbReference type="Pfam" id="PF01614">
    <property type="entry name" value="IclR_C"/>
    <property type="match status" value="1"/>
</dbReference>
<dbReference type="InterPro" id="IPR005471">
    <property type="entry name" value="Tscrpt_reg_IclR_N"/>
</dbReference>
<dbReference type="Pfam" id="PF09339">
    <property type="entry name" value="HTH_IclR"/>
    <property type="match status" value="1"/>
</dbReference>
<dbReference type="Proteomes" id="UP000608345">
    <property type="component" value="Unassembled WGS sequence"/>
</dbReference>
<dbReference type="GO" id="GO:0003700">
    <property type="term" value="F:DNA-binding transcription factor activity"/>
    <property type="evidence" value="ECO:0007669"/>
    <property type="project" value="TreeGrafter"/>
</dbReference>
<dbReference type="AlphaFoldDB" id="A0A918JJI9"/>
<dbReference type="InterPro" id="IPR036388">
    <property type="entry name" value="WH-like_DNA-bd_sf"/>
</dbReference>
<name>A0A918JJI9_9BURK</name>
<reference evidence="6" key="1">
    <citation type="journal article" date="2014" name="Int. J. Syst. Evol. Microbiol.">
        <title>Complete genome sequence of Corynebacterium casei LMG S-19264T (=DSM 44701T), isolated from a smear-ripened cheese.</title>
        <authorList>
            <consortium name="US DOE Joint Genome Institute (JGI-PGF)"/>
            <person name="Walter F."/>
            <person name="Albersmeier A."/>
            <person name="Kalinowski J."/>
            <person name="Ruckert C."/>
        </authorList>
    </citation>
    <scope>NUCLEOTIDE SEQUENCE</scope>
    <source>
        <strain evidence="6">KCTC 23732</strain>
    </source>
</reference>
<dbReference type="InterPro" id="IPR036390">
    <property type="entry name" value="WH_DNA-bd_sf"/>
</dbReference>
<keyword evidence="7" id="KW-1185">Reference proteome</keyword>
<dbReference type="EMBL" id="BMYS01000002">
    <property type="protein sequence ID" value="GGW78962.1"/>
    <property type="molecule type" value="Genomic_DNA"/>
</dbReference>
<dbReference type="InterPro" id="IPR014757">
    <property type="entry name" value="Tscrpt_reg_IclR_C"/>
</dbReference>
<proteinExistence type="predicted"/>
<evidence type="ECO:0000256" key="2">
    <source>
        <dbReference type="ARBA" id="ARBA00023125"/>
    </source>
</evidence>
<comment type="caution">
    <text evidence="6">The sequence shown here is derived from an EMBL/GenBank/DDBJ whole genome shotgun (WGS) entry which is preliminary data.</text>
</comment>
<dbReference type="Gene3D" id="1.10.10.10">
    <property type="entry name" value="Winged helix-like DNA-binding domain superfamily/Winged helix DNA-binding domain"/>
    <property type="match status" value="1"/>
</dbReference>
<gene>
    <name evidence="6" type="ORF">GCM10011450_06140</name>
</gene>
<keyword evidence="3" id="KW-0804">Transcription</keyword>
<accession>A0A918JJI9</accession>
<dbReference type="RefSeq" id="WP_189383974.1">
    <property type="nucleotide sequence ID" value="NZ_BAABFY010000057.1"/>
</dbReference>
<sequence>MDYSDNKKEVGGTQSIGRATEILRVIAASDGMGFGLGEIAERSGIERPTVHRILRRLTAESMLVQNPLTRNYHLGPLLYELGLAASSSVPAQQLCKEALQELSGITGDSAFLTVRSGHDVVCLDRAEGHFPIRVLNLGVGQRRPLGCGAGSIALLSAMSDEQVEKILLKNKALLTARAEPPINEFMQIVGQARTQGYATKDAPDLPVRSLSMPVRDAYGNGICALSVSTLTVRVEQNHDKMVGALRRITEALALKIRGSLIFKDV</sequence>
<keyword evidence="1" id="KW-0805">Transcription regulation</keyword>